<feature type="domain" description="PKD" evidence="7">
    <location>
        <begin position="470"/>
        <end position="524"/>
    </location>
</feature>
<feature type="signal peptide" evidence="6">
    <location>
        <begin position="1"/>
        <end position="22"/>
    </location>
</feature>
<dbReference type="InterPro" id="IPR013783">
    <property type="entry name" value="Ig-like_fold"/>
</dbReference>
<dbReference type="InterPro" id="IPR007110">
    <property type="entry name" value="Ig-like_dom"/>
</dbReference>
<dbReference type="PANTHER" id="PTHR46730:SF4">
    <property type="entry name" value="POLYCYSTIC KIDNEY DISEASE PROTEIN 1-LIKE 1"/>
    <property type="match status" value="1"/>
</dbReference>
<name>A0A2S5AEA5_9FLAO</name>
<dbReference type="PANTHER" id="PTHR46730">
    <property type="entry name" value="POLYCYSTIN-1"/>
    <property type="match status" value="1"/>
</dbReference>
<feature type="domain" description="Ig-like" evidence="8">
    <location>
        <begin position="1289"/>
        <end position="1379"/>
    </location>
</feature>
<keyword evidence="6" id="KW-0732">Signal</keyword>
<proteinExistence type="predicted"/>
<evidence type="ECO:0000259" key="8">
    <source>
        <dbReference type="PROSITE" id="PS50835"/>
    </source>
</evidence>
<evidence type="ECO:0008006" key="11">
    <source>
        <dbReference type="Google" id="ProtNLM"/>
    </source>
</evidence>
<evidence type="ECO:0000256" key="1">
    <source>
        <dbReference type="ARBA" id="ARBA00004141"/>
    </source>
</evidence>
<evidence type="ECO:0000256" key="6">
    <source>
        <dbReference type="SAM" id="SignalP"/>
    </source>
</evidence>
<dbReference type="InterPro" id="IPR035986">
    <property type="entry name" value="PKD_dom_sf"/>
</dbReference>
<reference evidence="9 10" key="1">
    <citation type="submission" date="2018-01" db="EMBL/GenBank/DDBJ databases">
        <authorList>
            <person name="Gaut B.S."/>
            <person name="Morton B.R."/>
            <person name="Clegg M.T."/>
            <person name="Duvall M.R."/>
        </authorList>
    </citation>
    <scope>NUCLEOTIDE SEQUENCE [LARGE SCALE GENOMIC DNA]</scope>
    <source>
        <strain evidence="9 10">HR-AY</strain>
    </source>
</reference>
<dbReference type="Gene3D" id="2.60.40.10">
    <property type="entry name" value="Immunoglobulins"/>
    <property type="match status" value="8"/>
</dbReference>
<dbReference type="Pfam" id="PF18911">
    <property type="entry name" value="PKD_4"/>
    <property type="match status" value="4"/>
</dbReference>
<keyword evidence="3" id="KW-0677">Repeat</keyword>
<evidence type="ECO:0000256" key="5">
    <source>
        <dbReference type="ARBA" id="ARBA00023136"/>
    </source>
</evidence>
<dbReference type="InterPro" id="IPR045828">
    <property type="entry name" value="PKD_Bacteroidetes"/>
</dbReference>
<feature type="chain" id="PRO_5015689117" description="PKD domain-containing protein" evidence="6">
    <location>
        <begin position="23"/>
        <end position="2317"/>
    </location>
</feature>
<evidence type="ECO:0000256" key="4">
    <source>
        <dbReference type="ARBA" id="ARBA00022989"/>
    </source>
</evidence>
<feature type="domain" description="PKD" evidence="7">
    <location>
        <begin position="265"/>
        <end position="314"/>
    </location>
</feature>
<dbReference type="GO" id="GO:0005261">
    <property type="term" value="F:monoatomic cation channel activity"/>
    <property type="evidence" value="ECO:0007669"/>
    <property type="project" value="TreeGrafter"/>
</dbReference>
<evidence type="ECO:0000313" key="9">
    <source>
        <dbReference type="EMBL" id="POY40762.1"/>
    </source>
</evidence>
<feature type="domain" description="PKD" evidence="7">
    <location>
        <begin position="2163"/>
        <end position="2212"/>
    </location>
</feature>
<dbReference type="SMART" id="SM00089">
    <property type="entry name" value="PKD"/>
    <property type="match status" value="6"/>
</dbReference>
<dbReference type="InterPro" id="IPR025667">
    <property type="entry name" value="SprB_repeat"/>
</dbReference>
<dbReference type="RefSeq" id="WP_103804948.1">
    <property type="nucleotide sequence ID" value="NZ_PQVG01000002.1"/>
</dbReference>
<dbReference type="OrthoDB" id="7794186at2"/>
<feature type="domain" description="Ig-like" evidence="8">
    <location>
        <begin position="802"/>
        <end position="893"/>
    </location>
</feature>
<dbReference type="Proteomes" id="UP000237310">
    <property type="component" value="Unassembled WGS sequence"/>
</dbReference>
<comment type="caution">
    <text evidence="9">The sequence shown here is derived from an EMBL/GenBank/DDBJ whole genome shotgun (WGS) entry which is preliminary data.</text>
</comment>
<accession>A0A2S5AEA5</accession>
<dbReference type="Gene3D" id="2.60.40.740">
    <property type="match status" value="2"/>
</dbReference>
<dbReference type="PROSITE" id="PS50835">
    <property type="entry name" value="IG_LIKE"/>
    <property type="match status" value="2"/>
</dbReference>
<dbReference type="CDD" id="cd00146">
    <property type="entry name" value="PKD"/>
    <property type="match status" value="4"/>
</dbReference>
<keyword evidence="10" id="KW-1185">Reference proteome</keyword>
<keyword evidence="4" id="KW-1133">Transmembrane helix</keyword>
<dbReference type="InterPro" id="IPR000601">
    <property type="entry name" value="PKD_dom"/>
</dbReference>
<evidence type="ECO:0000256" key="2">
    <source>
        <dbReference type="ARBA" id="ARBA00022692"/>
    </source>
</evidence>
<dbReference type="Pfam" id="PF13585">
    <property type="entry name" value="CHU_C"/>
    <property type="match status" value="1"/>
</dbReference>
<keyword evidence="5" id="KW-0472">Membrane</keyword>
<dbReference type="EMBL" id="PQVG01000002">
    <property type="protein sequence ID" value="POY40762.1"/>
    <property type="molecule type" value="Genomic_DNA"/>
</dbReference>
<evidence type="ECO:0000256" key="3">
    <source>
        <dbReference type="ARBA" id="ARBA00022737"/>
    </source>
</evidence>
<dbReference type="Gene3D" id="2.60.40.2700">
    <property type="match status" value="6"/>
</dbReference>
<feature type="domain" description="PKD" evidence="7">
    <location>
        <begin position="162"/>
        <end position="198"/>
    </location>
</feature>
<dbReference type="SUPFAM" id="SSF49299">
    <property type="entry name" value="PKD domain"/>
    <property type="match status" value="6"/>
</dbReference>
<dbReference type="InterPro" id="IPR026341">
    <property type="entry name" value="T9SS_type_B"/>
</dbReference>
<evidence type="ECO:0000313" key="10">
    <source>
        <dbReference type="Proteomes" id="UP000237310"/>
    </source>
</evidence>
<dbReference type="NCBIfam" id="TIGR04131">
    <property type="entry name" value="Bac_Flav_CTERM"/>
    <property type="match status" value="1"/>
</dbReference>
<gene>
    <name evidence="9" type="ORF">C3L50_04500</name>
</gene>
<keyword evidence="2" id="KW-0812">Transmembrane</keyword>
<dbReference type="GO" id="GO:0006816">
    <property type="term" value="P:calcium ion transport"/>
    <property type="evidence" value="ECO:0007669"/>
    <property type="project" value="TreeGrafter"/>
</dbReference>
<dbReference type="Pfam" id="PF13573">
    <property type="entry name" value="SprB"/>
    <property type="match status" value="6"/>
</dbReference>
<dbReference type="InterPro" id="IPR022409">
    <property type="entry name" value="PKD/Chitinase_dom"/>
</dbReference>
<protein>
    <recommendedName>
        <fullName evidence="11">PKD domain-containing protein</fullName>
    </recommendedName>
</protein>
<organism evidence="9 10">
    <name type="scientific">Flavobacterium alvei</name>
    <dbReference type="NCBI Taxonomy" id="2080416"/>
    <lineage>
        <taxon>Bacteria</taxon>
        <taxon>Pseudomonadati</taxon>
        <taxon>Bacteroidota</taxon>
        <taxon>Flavobacteriia</taxon>
        <taxon>Flavobacteriales</taxon>
        <taxon>Flavobacteriaceae</taxon>
        <taxon>Flavobacterium</taxon>
    </lineage>
</organism>
<sequence>MKQFCTIVLLSLFIFSASSLYAENNSSYIEVENALVLPTATITGNATVCQNATSPVITFKGVGGTAPYVFTYKINGGADIISAPSTGDVFTVNVPTAIAGTFAYTLVSVHDSSAPTTEILQTGTATVTVNALPVAAFSFTNDNQCSGTVVQFTSIVTTGKAPFSYVWDFGDGTPISTLANPSHVFTSLGCATSTYTVTLKVTDANGCVASIVSHPIIVIQKPDISFVDVNNGFDPFNNCSNAASNPIFNITVGNTSASACIVANSYSIDWGDGSAILSNATFPATHTYSLVGAYNMIITAQGTNGCSNSKTYVIKNVTNPSGGIVSPGSTQNLCAPTAPINFAISNWGNNSAGTVYDIDYGDGTPIVHLTQANLESSSYFNAANPSLSTNFPIPHSYTISNCPSPKFTALLTISNACGDTPSSVSNITIYSKPVADFTIASTPACLNTNVSFTNTSLAGYNQNCVQNSLYQWDFGDGTTSTQISPNHTYTVPGNYTVTLIAQAYCGFSAPVQKTICVEGPLVPQFTLDKTEGCTPLVVATNNTTVITNSCVAPTYLWTVTYAGGNCGVSPAVWNYVTGSATSANPTFNFLTPGTYSIRLSTTNSCGTVVSPIQTVIVKQPPTATINAIPDFCGPTSISPIAVVNGCAPASSTLTYAWSFPGGTPSSSTVANPGSISYSSPGNYTVSLTVTNECGVSTIATESFAIKDVPVITNTPLNQTICSGSQTTLVNLSSNPAGATYSWTATATSGITGFIPSGANTIPIQTISTTSLTSGTVTYAITPSLGGCPGAVVNYVITVIPAPKITNQPVSNTACQNGILAPLTVVLSGVTGTPTYQWYSNTVNNNTSGILISGETNATFTPSSATVGTVYYYCIITLPSGGCSNITSTTATITISPIISIGTQPTPSQNICVGATIPSPLTVSSSGGTGTVSYQWYSNTTNSNVGGTLISGATNATYTPPVFSSQGTFYFYAIVSSTGTGCGSASSNVATIIVDTDPTVSSQPLVSQTLCQGATPQSLQVSATGGNGIFSYQWFSNTINSNSGGTLISGATTDTYLPPTTIVGTLYYYCLINQSTLGCSVTSATAAVIVNAAPTIINQPVSSTVCLGGTPTVLSVTYANGVGIPSYQWYSNSVNSNSGGTLILGATSSTFSPPNTPVGTTFYYCIITLPATGGCSSITSNTANVTINAGATITTQPTPTQSLCVGGTISNPLTVSSSGGTGTVSYQWYSNTTNSNSGGTLISGATNATFTPAVFTISGTYYYYAVLNFSGNGCGAITSNVAEIIVVNDPIITTQPLATQTVCQNSPSTTLSVVASGGIATAYTYQWFSANVNNTSSGIAIVGETNASFIPPTNSAGTTYYYCLISQINGASCAVTTTTSEVIINLAPAINNQPISSSVCVNGTPTLLSFTYTNGVGTPTYQWFSNSLNSNSGGTIISGATNPTFAPSAISAGTLYYYCVVTFASLSGGCSVITTLPASVVVNPNPVIASETATICSTTAFTVSPTNSGGNIVPVGTTYTWTNPTVSPVGSVTGASAEGIPQTNISQTLINTTTNPSTVTYTVTPKSGTCVGNNFSVVVTVNPSINPNSILKNSTCFGANNGSIQTTITGGVPFSSGNPYNISWTGPNGFTASTSNITNLSPGDYTISVLDNGGCPFSKTYTITEPADIVITTDLEKNITCFGNANGEIQITVTGGTPVYTYSWTKNGIPFSVLEDLSGLSPGIYEVTVSDANNCGPQKATFTITEPPVLALNLVSKTDILCYGTATGAINVNVVGGTPSVSGYNFAWTGPNGFTSTNQNLTAIPAGTFNLTVTDDSGCSKNLSVTLTQNSEISINAVTTPIICYGDNDGSITITISGGIAPYTVLWSNLGSGLYQNNLSAGDYLITVTDALGCQKSLNVNIPEPPVFTINPVVKNITCFGANNGSINLNIVGGIAPVVLKWNDSATAGNVRNNLGPGSYTVTITDSKPCQIVRTFVIQEPQLLVLSANLTHALDCNDANTGAINLLVSGGSAPFTYAWSNGAITEDLTNIPAGNYLVTVTDSRGCVKTAQYVINRPPPIVVAVETKTDFNCDTKYVKQTFIAQVSGGVPPYQLHWSSGTVSGVNNEMMTTNQNGTVILDVTDNIGCKANYTFNVNIPKLGSASFFTTSFAFTTYGSYSIEDPIQFTNAATGDYTNISWDFGDGTFSTEINPIHIYKKEGSYIVNQTVTYPFGCVYIHTITLDIKKGYNLIPPTAFTPNNDGMNDYFAPVFSGLKDIHFDVYDTWGALIYSESGDSIRGWDGKINFKEAENGNYYYKIIAKAFYGTTIKDQGAFVLIK</sequence>
<dbReference type="Pfam" id="PF19406">
    <property type="entry name" value="PKD_5"/>
    <property type="match status" value="2"/>
</dbReference>
<comment type="subcellular location">
    <subcellularLocation>
        <location evidence="1">Membrane</location>
        <topology evidence="1">Multi-pass membrane protein</topology>
    </subcellularLocation>
</comment>
<dbReference type="PROSITE" id="PS50093">
    <property type="entry name" value="PKD"/>
    <property type="match status" value="6"/>
</dbReference>
<evidence type="ECO:0000259" key="7">
    <source>
        <dbReference type="PROSITE" id="PS50093"/>
    </source>
</evidence>
<feature type="domain" description="PKD" evidence="7">
    <location>
        <begin position="649"/>
        <end position="705"/>
    </location>
</feature>
<feature type="domain" description="PKD" evidence="7">
    <location>
        <begin position="573"/>
        <end position="624"/>
    </location>
</feature>
<dbReference type="GO" id="GO:0005886">
    <property type="term" value="C:plasma membrane"/>
    <property type="evidence" value="ECO:0007669"/>
    <property type="project" value="TreeGrafter"/>
</dbReference>